<dbReference type="CDD" id="cd22860">
    <property type="entry name" value="PDRG1"/>
    <property type="match status" value="1"/>
</dbReference>
<organism evidence="8 9">
    <name type="scientific">Funneliformis mosseae</name>
    <name type="common">Endomycorrhizal fungus</name>
    <name type="synonym">Glomus mosseae</name>
    <dbReference type="NCBI Taxonomy" id="27381"/>
    <lineage>
        <taxon>Eukaryota</taxon>
        <taxon>Fungi</taxon>
        <taxon>Fungi incertae sedis</taxon>
        <taxon>Mucoromycota</taxon>
        <taxon>Glomeromycotina</taxon>
        <taxon>Glomeromycetes</taxon>
        <taxon>Glomerales</taxon>
        <taxon>Glomeraceae</taxon>
        <taxon>Funneliformis</taxon>
    </lineage>
</organism>
<dbReference type="GO" id="GO:0006457">
    <property type="term" value="P:protein folding"/>
    <property type="evidence" value="ECO:0007669"/>
    <property type="project" value="InterPro"/>
</dbReference>
<evidence type="ECO:0000256" key="3">
    <source>
        <dbReference type="ARBA" id="ARBA00008045"/>
    </source>
</evidence>
<protein>
    <recommendedName>
        <fullName evidence="4">p53 and DNA damage-regulated protein 1</fullName>
    </recommendedName>
</protein>
<keyword evidence="5" id="KW-0963">Cytoplasm</keyword>
<dbReference type="GO" id="GO:0005737">
    <property type="term" value="C:cytoplasm"/>
    <property type="evidence" value="ECO:0007669"/>
    <property type="project" value="UniProtKB-SubCell"/>
</dbReference>
<reference evidence="8" key="1">
    <citation type="submission" date="2021-06" db="EMBL/GenBank/DDBJ databases">
        <authorList>
            <person name="Kallberg Y."/>
            <person name="Tangrot J."/>
            <person name="Rosling A."/>
        </authorList>
    </citation>
    <scope>NUCLEOTIDE SEQUENCE</scope>
    <source>
        <strain evidence="8">87-6 pot B 2015</strain>
    </source>
</reference>
<comment type="subunit">
    <text evidence="7">Component of the PAQosome complex which is responsible for the biogenesis of several protein complexes and which consists of R2TP complex members RUVBL1, RUVBL2, RPAP3 and PIH1D1, URI complex members PFDN2, PFDN6, PDRG1, UXT and URI1 as well as ASDURF, POLR2E and DNAAF10/WDR92.</text>
</comment>
<evidence type="ECO:0000256" key="5">
    <source>
        <dbReference type="ARBA" id="ARBA00022490"/>
    </source>
</evidence>
<evidence type="ECO:0000313" key="9">
    <source>
        <dbReference type="Proteomes" id="UP000789375"/>
    </source>
</evidence>
<comment type="caution">
    <text evidence="8">The sequence shown here is derived from an EMBL/GenBank/DDBJ whole genome shotgun (WGS) entry which is preliminary data.</text>
</comment>
<comment type="similarity">
    <text evidence="3">Belongs to the prefoldin subunit beta family.</text>
</comment>
<dbReference type="EMBL" id="CAJVPP010002752">
    <property type="protein sequence ID" value="CAG8610461.1"/>
    <property type="molecule type" value="Genomic_DNA"/>
</dbReference>
<proteinExistence type="inferred from homology"/>
<dbReference type="SUPFAM" id="SSF46579">
    <property type="entry name" value="Prefoldin"/>
    <property type="match status" value="1"/>
</dbReference>
<dbReference type="AlphaFoldDB" id="A0A9N9CSH9"/>
<keyword evidence="9" id="KW-1185">Reference proteome</keyword>
<gene>
    <name evidence="8" type="ORF">FMOSSE_LOCUS9429</name>
</gene>
<evidence type="ECO:0000256" key="7">
    <source>
        <dbReference type="ARBA" id="ARBA00026022"/>
    </source>
</evidence>
<evidence type="ECO:0000313" key="8">
    <source>
        <dbReference type="EMBL" id="CAG8610461.1"/>
    </source>
</evidence>
<dbReference type="PANTHER" id="PTHR21162:SF0">
    <property type="entry name" value="P53 AND DNA DAMAGE-REGULATED PROTEIN 1"/>
    <property type="match status" value="1"/>
</dbReference>
<dbReference type="Gene3D" id="1.10.287.370">
    <property type="match status" value="1"/>
</dbReference>
<dbReference type="InterPro" id="IPR030482">
    <property type="entry name" value="PDRG1"/>
</dbReference>
<evidence type="ECO:0000256" key="4">
    <source>
        <dbReference type="ARBA" id="ARBA00016313"/>
    </source>
</evidence>
<comment type="function">
    <text evidence="1">May play a role in chaperone-mediated protein folding.</text>
</comment>
<evidence type="ECO:0000256" key="1">
    <source>
        <dbReference type="ARBA" id="ARBA00003581"/>
    </source>
</evidence>
<evidence type="ECO:0000256" key="6">
    <source>
        <dbReference type="ARBA" id="ARBA00023186"/>
    </source>
</evidence>
<dbReference type="GO" id="GO:0016272">
    <property type="term" value="C:prefoldin complex"/>
    <property type="evidence" value="ECO:0007669"/>
    <property type="project" value="InterPro"/>
</dbReference>
<dbReference type="Pfam" id="PF01920">
    <property type="entry name" value="Prefoldin_2"/>
    <property type="match status" value="1"/>
</dbReference>
<name>A0A9N9CSH9_FUNMO</name>
<sequence length="133" mass="15546">MEYISILSEHERLAEDILTNKQLIIDYDRTRNTNREALNILKKEPLKSQKKVWVNLGEFFIKLEKDNVKSYIEKDQTNLEKEISSLRDTIKQKTTELEKSETGEISKMKGFELQGISASDLYNITGVNKEFDE</sequence>
<keyword evidence="6" id="KW-0143">Chaperone</keyword>
<dbReference type="GO" id="GO:0051082">
    <property type="term" value="F:unfolded protein binding"/>
    <property type="evidence" value="ECO:0007669"/>
    <property type="project" value="InterPro"/>
</dbReference>
<evidence type="ECO:0000256" key="2">
    <source>
        <dbReference type="ARBA" id="ARBA00004496"/>
    </source>
</evidence>
<dbReference type="Proteomes" id="UP000789375">
    <property type="component" value="Unassembled WGS sequence"/>
</dbReference>
<comment type="subcellular location">
    <subcellularLocation>
        <location evidence="2">Cytoplasm</location>
    </subcellularLocation>
</comment>
<dbReference type="PANTHER" id="PTHR21162">
    <property type="entry name" value="P53 AND DNA DAMAGE-REGULATED PROTEIN"/>
    <property type="match status" value="1"/>
</dbReference>
<dbReference type="InterPro" id="IPR009053">
    <property type="entry name" value="Prefoldin"/>
</dbReference>
<dbReference type="InterPro" id="IPR002777">
    <property type="entry name" value="PFD_beta-like"/>
</dbReference>
<accession>A0A9N9CSH9</accession>